<proteinExistence type="inferred from homology"/>
<dbReference type="EMBL" id="CALNXJ010000012">
    <property type="protein sequence ID" value="CAH3110234.1"/>
    <property type="molecule type" value="Genomic_DNA"/>
</dbReference>
<feature type="transmembrane region" description="Helical" evidence="4">
    <location>
        <begin position="20"/>
        <end position="39"/>
    </location>
</feature>
<dbReference type="InterPro" id="IPR050325">
    <property type="entry name" value="Prot/Nucl_acid_deglycase"/>
</dbReference>
<accession>A0AAU9WCP5</accession>
<evidence type="ECO:0000256" key="3">
    <source>
        <dbReference type="ARBA" id="ARBA00038493"/>
    </source>
</evidence>
<comment type="caution">
    <text evidence="6">The sequence shown here is derived from an EMBL/GenBank/DDBJ whole genome shotgun (WGS) entry which is preliminary data.</text>
</comment>
<keyword evidence="4" id="KW-1133">Transmembrane helix</keyword>
<dbReference type="Pfam" id="PF01965">
    <property type="entry name" value="DJ-1_PfpI"/>
    <property type="match status" value="1"/>
</dbReference>
<dbReference type="AlphaFoldDB" id="A0AAU9WCP5"/>
<keyword evidence="1" id="KW-0346">Stress response</keyword>
<name>A0AAU9WCP5_9CNID</name>
<protein>
    <recommendedName>
        <fullName evidence="5">DJ-1/PfpI domain-containing protein</fullName>
    </recommendedName>
</protein>
<dbReference type="Gene3D" id="3.40.50.880">
    <property type="match status" value="1"/>
</dbReference>
<dbReference type="GO" id="GO:0019243">
    <property type="term" value="P:methylglyoxal catabolic process to D-lactate via S-lactoyl-glutathione"/>
    <property type="evidence" value="ECO:0007669"/>
    <property type="project" value="TreeGrafter"/>
</dbReference>
<evidence type="ECO:0000259" key="5">
    <source>
        <dbReference type="Pfam" id="PF01965"/>
    </source>
</evidence>
<dbReference type="Proteomes" id="UP001159428">
    <property type="component" value="Unassembled WGS sequence"/>
</dbReference>
<dbReference type="InterPro" id="IPR029062">
    <property type="entry name" value="Class_I_gatase-like"/>
</dbReference>
<keyword evidence="4" id="KW-0812">Transmembrane</keyword>
<keyword evidence="2" id="KW-0456">Lyase</keyword>
<comment type="similarity">
    <text evidence="3">Belongs to the peptidase C56 family. HSP31-like subfamily.</text>
</comment>
<evidence type="ECO:0000256" key="2">
    <source>
        <dbReference type="ARBA" id="ARBA00023239"/>
    </source>
</evidence>
<evidence type="ECO:0000313" key="7">
    <source>
        <dbReference type="Proteomes" id="UP001159428"/>
    </source>
</evidence>
<dbReference type="GO" id="GO:0005737">
    <property type="term" value="C:cytoplasm"/>
    <property type="evidence" value="ECO:0007669"/>
    <property type="project" value="TreeGrafter"/>
</dbReference>
<dbReference type="GO" id="GO:0019172">
    <property type="term" value="F:glyoxalase III activity"/>
    <property type="evidence" value="ECO:0007669"/>
    <property type="project" value="TreeGrafter"/>
</dbReference>
<dbReference type="PANTHER" id="PTHR48094:SF11">
    <property type="entry name" value="GLUTATHIONE-INDEPENDENT GLYOXALASE HSP31-RELATED"/>
    <property type="match status" value="1"/>
</dbReference>
<reference evidence="6 7" key="1">
    <citation type="submission" date="2022-05" db="EMBL/GenBank/DDBJ databases">
        <authorList>
            <consortium name="Genoscope - CEA"/>
            <person name="William W."/>
        </authorList>
    </citation>
    <scope>NUCLEOTIDE SEQUENCE [LARGE SCALE GENOMIC DNA]</scope>
</reference>
<feature type="domain" description="DJ-1/PfpI" evidence="5">
    <location>
        <begin position="57"/>
        <end position="254"/>
    </location>
</feature>
<keyword evidence="4" id="KW-0472">Membrane</keyword>
<keyword evidence="7" id="KW-1185">Reference proteome</keyword>
<evidence type="ECO:0000256" key="1">
    <source>
        <dbReference type="ARBA" id="ARBA00023016"/>
    </source>
</evidence>
<gene>
    <name evidence="6" type="ORF">PMEA_00004279</name>
</gene>
<sequence>MILKASFLFGLEIYSCEDLFTFSFFITLSTMVAVLLVLTNHEDMGNTGKKTGWYLPELAHPYHVFKEAGYSMTMVSPKGGKAPLDKSSLDAFAEDPVCKEFLKSDGMKATETTSTIASVDPAKFDVIFYVGGHGPMFDLADCEVSNKAVATVYEKGGIVAAVCHGPAGIVNTKLSNGEYLVKGKKVTCFTDHEEGVMKLVEAMPFLLETKLKEHGAEFENAEAWQPCVSVSACGRVATGQNPASATPLAEKIVELLKK</sequence>
<dbReference type="InterPro" id="IPR002818">
    <property type="entry name" value="DJ-1/PfpI"/>
</dbReference>
<organism evidence="6 7">
    <name type="scientific">Pocillopora meandrina</name>
    <dbReference type="NCBI Taxonomy" id="46732"/>
    <lineage>
        <taxon>Eukaryota</taxon>
        <taxon>Metazoa</taxon>
        <taxon>Cnidaria</taxon>
        <taxon>Anthozoa</taxon>
        <taxon>Hexacorallia</taxon>
        <taxon>Scleractinia</taxon>
        <taxon>Astrocoeniina</taxon>
        <taxon>Pocilloporidae</taxon>
        <taxon>Pocillopora</taxon>
    </lineage>
</organism>
<dbReference type="CDD" id="cd03141">
    <property type="entry name" value="GATase1_Hsp31_like"/>
    <property type="match status" value="1"/>
</dbReference>
<evidence type="ECO:0000313" key="6">
    <source>
        <dbReference type="EMBL" id="CAH3110234.1"/>
    </source>
</evidence>
<dbReference type="PANTHER" id="PTHR48094">
    <property type="entry name" value="PROTEIN/NUCLEIC ACID DEGLYCASE DJ-1-RELATED"/>
    <property type="match status" value="1"/>
</dbReference>
<evidence type="ECO:0000256" key="4">
    <source>
        <dbReference type="SAM" id="Phobius"/>
    </source>
</evidence>
<dbReference type="SUPFAM" id="SSF52317">
    <property type="entry name" value="Class I glutamine amidotransferase-like"/>
    <property type="match status" value="1"/>
</dbReference>